<feature type="domain" description="NfeD-like C-terminal" evidence="6">
    <location>
        <begin position="83"/>
        <end position="139"/>
    </location>
</feature>
<dbReference type="GO" id="GO:0005886">
    <property type="term" value="C:plasma membrane"/>
    <property type="evidence" value="ECO:0007669"/>
    <property type="project" value="TreeGrafter"/>
</dbReference>
<feature type="transmembrane region" description="Helical" evidence="5">
    <location>
        <begin position="34"/>
        <end position="64"/>
    </location>
</feature>
<dbReference type="AlphaFoldDB" id="A0A398CJA3"/>
<keyword evidence="3 5" id="KW-1133">Transmembrane helix</keyword>
<feature type="transmembrane region" description="Helical" evidence="5">
    <location>
        <begin position="7"/>
        <end position="28"/>
    </location>
</feature>
<dbReference type="OrthoDB" id="894082at2"/>
<dbReference type="Proteomes" id="UP000266340">
    <property type="component" value="Unassembled WGS sequence"/>
</dbReference>
<dbReference type="InterPro" id="IPR002810">
    <property type="entry name" value="NfeD-like_C"/>
</dbReference>
<evidence type="ECO:0000256" key="1">
    <source>
        <dbReference type="ARBA" id="ARBA00004141"/>
    </source>
</evidence>
<accession>A0A398CJA3</accession>
<keyword evidence="2 5" id="KW-0812">Transmembrane</keyword>
<evidence type="ECO:0000256" key="2">
    <source>
        <dbReference type="ARBA" id="ARBA00022692"/>
    </source>
</evidence>
<evidence type="ECO:0000256" key="3">
    <source>
        <dbReference type="ARBA" id="ARBA00022989"/>
    </source>
</evidence>
<dbReference type="EMBL" id="QXJM01000042">
    <property type="protein sequence ID" value="RIE00908.1"/>
    <property type="molecule type" value="Genomic_DNA"/>
</dbReference>
<dbReference type="RefSeq" id="WP_119151969.1">
    <property type="nucleotide sequence ID" value="NZ_JBHSOV010000021.1"/>
</dbReference>
<dbReference type="InterPro" id="IPR052165">
    <property type="entry name" value="Membrane_assoc_protease"/>
</dbReference>
<keyword evidence="4 5" id="KW-0472">Membrane</keyword>
<dbReference type="Pfam" id="PF01957">
    <property type="entry name" value="NfeD"/>
    <property type="match status" value="1"/>
</dbReference>
<comment type="subcellular location">
    <subcellularLocation>
        <location evidence="1">Membrane</location>
        <topology evidence="1">Multi-pass membrane protein</topology>
    </subcellularLocation>
</comment>
<evidence type="ECO:0000313" key="8">
    <source>
        <dbReference type="Proteomes" id="UP000266340"/>
    </source>
</evidence>
<dbReference type="PANTHER" id="PTHR33507">
    <property type="entry name" value="INNER MEMBRANE PROTEIN YBBJ"/>
    <property type="match status" value="1"/>
</dbReference>
<gene>
    <name evidence="7" type="ORF">D3H35_25385</name>
</gene>
<dbReference type="InterPro" id="IPR012340">
    <property type="entry name" value="NA-bd_OB-fold"/>
</dbReference>
<evidence type="ECO:0000256" key="4">
    <source>
        <dbReference type="ARBA" id="ARBA00023136"/>
    </source>
</evidence>
<evidence type="ECO:0000256" key="5">
    <source>
        <dbReference type="SAM" id="Phobius"/>
    </source>
</evidence>
<keyword evidence="8" id="KW-1185">Reference proteome</keyword>
<evidence type="ECO:0000259" key="6">
    <source>
        <dbReference type="Pfam" id="PF01957"/>
    </source>
</evidence>
<dbReference type="Gene3D" id="2.40.50.140">
    <property type="entry name" value="Nucleic acid-binding proteins"/>
    <property type="match status" value="1"/>
</dbReference>
<organism evidence="7 8">
    <name type="scientific">Cohnella faecalis</name>
    <dbReference type="NCBI Taxonomy" id="2315694"/>
    <lineage>
        <taxon>Bacteria</taxon>
        <taxon>Bacillati</taxon>
        <taxon>Bacillota</taxon>
        <taxon>Bacilli</taxon>
        <taxon>Bacillales</taxon>
        <taxon>Paenibacillaceae</taxon>
        <taxon>Cohnella</taxon>
    </lineage>
</organism>
<comment type="caution">
    <text evidence="7">The sequence shown here is derived from an EMBL/GenBank/DDBJ whole genome shotgun (WGS) entry which is preliminary data.</text>
</comment>
<protein>
    <submittedName>
        <fullName evidence="7">NfeD family protein</fullName>
    </submittedName>
</protein>
<name>A0A398CJA3_9BACL</name>
<sequence>MDGWVIWFIAAGVLLVIEMFTLTFYLLWLGIGALVAAVVGLLFPDSLVIQIIAGAVASLLLTIYTKPLTRKFRSGRGYRDAIDELVGKEGIIVDPVVIGRTGIVKVGNETWSATADEPLQAGETVTVIHRGTTVLEVRKKGG</sequence>
<dbReference type="PANTHER" id="PTHR33507:SF3">
    <property type="entry name" value="INNER MEMBRANE PROTEIN YBBJ"/>
    <property type="match status" value="1"/>
</dbReference>
<reference evidence="7 8" key="1">
    <citation type="submission" date="2018-09" db="EMBL/GenBank/DDBJ databases">
        <title>Cohnella cavernae sp. nov., isolated from a karst cave.</title>
        <authorList>
            <person name="Zhu H."/>
        </authorList>
    </citation>
    <scope>NUCLEOTIDE SEQUENCE [LARGE SCALE GENOMIC DNA]</scope>
    <source>
        <strain evidence="7 8">K2E09-144</strain>
    </source>
</reference>
<evidence type="ECO:0000313" key="7">
    <source>
        <dbReference type="EMBL" id="RIE00908.1"/>
    </source>
</evidence>
<dbReference type="SUPFAM" id="SSF141322">
    <property type="entry name" value="NfeD domain-like"/>
    <property type="match status" value="1"/>
</dbReference>
<proteinExistence type="predicted"/>